<proteinExistence type="predicted"/>
<reference evidence="2 4" key="1">
    <citation type="submission" date="2019-09" db="EMBL/GenBank/DDBJ databases">
        <title>Taxonomy of Antarctic Massilia spp.: description of Massilia rubra sp. nov., Massilia aquatica sp. nov., Massilia mucilaginosa sp. nov., Massilia frigida sp. nov. isolated from streams, lakes and regoliths.</title>
        <authorList>
            <person name="Holochova P."/>
            <person name="Sedlacek I."/>
            <person name="Kralova S."/>
            <person name="Maslanova I."/>
            <person name="Busse H.-J."/>
            <person name="Stankova E."/>
            <person name="Vrbovska V."/>
            <person name="Kovarovic V."/>
            <person name="Bartak M."/>
            <person name="Svec P."/>
            <person name="Pantucek R."/>
        </authorList>
    </citation>
    <scope>NUCLEOTIDE SEQUENCE [LARGE SCALE GENOMIC DNA]</scope>
    <source>
        <strain evidence="2 4">CCM 8692</strain>
    </source>
</reference>
<organism evidence="2 4">
    <name type="scientific">Massilia rubra</name>
    <dbReference type="NCBI Taxonomy" id="2607910"/>
    <lineage>
        <taxon>Bacteria</taxon>
        <taxon>Pseudomonadati</taxon>
        <taxon>Pseudomonadota</taxon>
        <taxon>Betaproteobacteria</taxon>
        <taxon>Burkholderiales</taxon>
        <taxon>Oxalobacteraceae</taxon>
        <taxon>Telluria group</taxon>
        <taxon>Massilia</taxon>
    </lineage>
</organism>
<dbReference type="Pfam" id="PF01695">
    <property type="entry name" value="IstB_IS21"/>
    <property type="match status" value="1"/>
</dbReference>
<feature type="domain" description="IstB-like ATP-binding" evidence="1">
    <location>
        <begin position="12"/>
        <end position="90"/>
    </location>
</feature>
<dbReference type="EMBL" id="VUYU01000023">
    <property type="protein sequence ID" value="NHZ36949.1"/>
    <property type="molecule type" value="Genomic_DNA"/>
</dbReference>
<dbReference type="InterPro" id="IPR002611">
    <property type="entry name" value="IstB_ATP-bd"/>
</dbReference>
<evidence type="ECO:0000259" key="1">
    <source>
        <dbReference type="Pfam" id="PF01695"/>
    </source>
</evidence>
<keyword evidence="4" id="KW-1185">Reference proteome</keyword>
<name>A0ABX0LZZ7_9BURK</name>
<feature type="non-terminal residue" evidence="2">
    <location>
        <position position="91"/>
    </location>
</feature>
<gene>
    <name evidence="2" type="ORF">F0185_25615</name>
    <name evidence="3" type="ORF">F0185_33930</name>
</gene>
<sequence length="91" mass="10227">MNLQHERIAALCESLNLPFVAQGYGAATQKAARQEMAYSDFLEGLLREEAAGRNVRKQSTMTRLAGFPVVKTLEEFNYDFAKGVKRSQVEE</sequence>
<protein>
    <submittedName>
        <fullName evidence="2">Transposase</fullName>
    </submittedName>
</protein>
<evidence type="ECO:0000313" key="4">
    <source>
        <dbReference type="Proteomes" id="UP000785613"/>
    </source>
</evidence>
<comment type="caution">
    <text evidence="2">The sequence shown here is derived from an EMBL/GenBank/DDBJ whole genome shotgun (WGS) entry which is preliminary data.</text>
</comment>
<dbReference type="EMBL" id="VUYU01000082">
    <property type="protein sequence ID" value="NHZ38538.1"/>
    <property type="molecule type" value="Genomic_DNA"/>
</dbReference>
<dbReference type="Proteomes" id="UP000785613">
    <property type="component" value="Unassembled WGS sequence"/>
</dbReference>
<accession>A0ABX0LZZ7</accession>
<evidence type="ECO:0000313" key="3">
    <source>
        <dbReference type="EMBL" id="NHZ38538.1"/>
    </source>
</evidence>
<dbReference type="RefSeq" id="WP_223164580.1">
    <property type="nucleotide sequence ID" value="NZ_VUYU01000023.1"/>
</dbReference>
<evidence type="ECO:0000313" key="2">
    <source>
        <dbReference type="EMBL" id="NHZ36949.1"/>
    </source>
</evidence>